<proteinExistence type="predicted"/>
<dbReference type="InterPro" id="IPR012338">
    <property type="entry name" value="Beta-lactam/transpept-like"/>
</dbReference>
<accession>A0A2D2DQG2</accession>
<keyword evidence="1" id="KW-0732">Signal</keyword>
<dbReference type="Pfam" id="PF00144">
    <property type="entry name" value="Beta-lactamase"/>
    <property type="match status" value="1"/>
</dbReference>
<dbReference type="KEGG" id="mass:CR152_23915"/>
<sequence length="456" mass="50204">MRSTLVFLVAALFSTASVHADPLDDAIVVEMKRSHVPGIGIAVVRNGKIIKEMGYGEADVENGVRVTPRTVFQSGSVGKTFTAALVMLLAEDGKLSLDDPISRHLPNTPKAWEAITIRHLLTHTSGLGDPYAKLDMRKDYTDEELIALEAAIPTLFAPGEKWSYSNMGYHLLGFICNKAGGKFYGDQLRERIFAPLGMSTRIISESDIVAHRARGYARVDGVLKNQEWVAPRLNTTADGSLYLTARDLALWDMALYGDKILNARIREASWTPVKLNDGKTAPYGYGWQVDSRNEHRFIGHSGSWQGFTAQLSRYVDDKLTVVVLANSAAARPGKFADIVAAHYVPALAPKLAKAIPDTEPAVSARVGDVVQQLSLGRMPAGLNPKAAALMTPERLKMFASEGREWGPMRAVELLSRETDGEARRYRYRVRYANLATLVHIGFDKADQIDILSLRLE</sequence>
<dbReference type="Proteomes" id="UP000229897">
    <property type="component" value="Chromosome"/>
</dbReference>
<dbReference type="PANTHER" id="PTHR46825">
    <property type="entry name" value="D-ALANYL-D-ALANINE-CARBOXYPEPTIDASE/ENDOPEPTIDASE AMPH"/>
    <property type="match status" value="1"/>
</dbReference>
<protein>
    <recommendedName>
        <fullName evidence="2">Beta-lactamase-related domain-containing protein</fullName>
    </recommendedName>
</protein>
<evidence type="ECO:0000313" key="3">
    <source>
        <dbReference type="EMBL" id="ATQ77224.1"/>
    </source>
</evidence>
<gene>
    <name evidence="3" type="ORF">CR152_23915</name>
</gene>
<dbReference type="PANTHER" id="PTHR46825:SF9">
    <property type="entry name" value="BETA-LACTAMASE-RELATED DOMAIN-CONTAINING PROTEIN"/>
    <property type="match status" value="1"/>
</dbReference>
<name>A0A2D2DQG2_9BURK</name>
<dbReference type="InterPro" id="IPR001466">
    <property type="entry name" value="Beta-lactam-related"/>
</dbReference>
<dbReference type="RefSeq" id="WP_099879203.1">
    <property type="nucleotide sequence ID" value="NZ_CP024608.1"/>
</dbReference>
<dbReference type="AlphaFoldDB" id="A0A2D2DQG2"/>
<evidence type="ECO:0000256" key="1">
    <source>
        <dbReference type="SAM" id="SignalP"/>
    </source>
</evidence>
<feature type="domain" description="Beta-lactamase-related" evidence="2">
    <location>
        <begin position="24"/>
        <end position="333"/>
    </location>
</feature>
<dbReference type="SUPFAM" id="SSF56601">
    <property type="entry name" value="beta-lactamase/transpeptidase-like"/>
    <property type="match status" value="1"/>
</dbReference>
<dbReference type="OrthoDB" id="9801061at2"/>
<organism evidence="3 4">
    <name type="scientific">Massilia violaceinigra</name>
    <dbReference type="NCBI Taxonomy" id="2045208"/>
    <lineage>
        <taxon>Bacteria</taxon>
        <taxon>Pseudomonadati</taxon>
        <taxon>Pseudomonadota</taxon>
        <taxon>Betaproteobacteria</taxon>
        <taxon>Burkholderiales</taxon>
        <taxon>Oxalobacteraceae</taxon>
        <taxon>Telluria group</taxon>
        <taxon>Massilia</taxon>
    </lineage>
</organism>
<dbReference type="Gene3D" id="3.40.710.10">
    <property type="entry name" value="DD-peptidase/beta-lactamase superfamily"/>
    <property type="match status" value="1"/>
</dbReference>
<evidence type="ECO:0000259" key="2">
    <source>
        <dbReference type="Pfam" id="PF00144"/>
    </source>
</evidence>
<evidence type="ECO:0000313" key="4">
    <source>
        <dbReference type="Proteomes" id="UP000229897"/>
    </source>
</evidence>
<reference evidence="3" key="1">
    <citation type="submission" date="2017-10" db="EMBL/GenBank/DDBJ databases">
        <title>Massilia psychrophilum sp. nov., a novel purple-pigmented bacterium isolated from Tianshan glacier, Xinjiang Municipality, China.</title>
        <authorList>
            <person name="Wang H."/>
        </authorList>
    </citation>
    <scope>NUCLEOTIDE SEQUENCE [LARGE SCALE GENOMIC DNA]</scope>
    <source>
        <strain evidence="3">B2</strain>
    </source>
</reference>
<feature type="signal peptide" evidence="1">
    <location>
        <begin position="1"/>
        <end position="20"/>
    </location>
</feature>
<dbReference type="InterPro" id="IPR050491">
    <property type="entry name" value="AmpC-like"/>
</dbReference>
<feature type="chain" id="PRO_5013608542" description="Beta-lactamase-related domain-containing protein" evidence="1">
    <location>
        <begin position="21"/>
        <end position="456"/>
    </location>
</feature>
<keyword evidence="4" id="KW-1185">Reference proteome</keyword>
<dbReference type="EMBL" id="CP024608">
    <property type="protein sequence ID" value="ATQ77224.1"/>
    <property type="molecule type" value="Genomic_DNA"/>
</dbReference>